<gene>
    <name evidence="2" type="ORF">CLV60_10674</name>
</gene>
<keyword evidence="1" id="KW-0472">Membrane</keyword>
<comment type="caution">
    <text evidence="2">The sequence shown here is derived from an EMBL/GenBank/DDBJ whole genome shotgun (WGS) entry which is preliminary data.</text>
</comment>
<dbReference type="EMBL" id="PYAS01000006">
    <property type="protein sequence ID" value="PSL28471.1"/>
    <property type="molecule type" value="Genomic_DNA"/>
</dbReference>
<feature type="transmembrane region" description="Helical" evidence="1">
    <location>
        <begin position="7"/>
        <end position="29"/>
    </location>
</feature>
<reference evidence="2 3" key="1">
    <citation type="submission" date="2018-03" db="EMBL/GenBank/DDBJ databases">
        <title>Genomic Encyclopedia of Archaeal and Bacterial Type Strains, Phase II (KMG-II): from individual species to whole genera.</title>
        <authorList>
            <person name="Goeker M."/>
        </authorList>
    </citation>
    <scope>NUCLEOTIDE SEQUENCE [LARGE SCALE GENOMIC DNA]</scope>
    <source>
        <strain evidence="2 3">DSM 29057</strain>
    </source>
</reference>
<accession>A0A2P8G3C7</accession>
<dbReference type="Proteomes" id="UP000241964">
    <property type="component" value="Unassembled WGS sequence"/>
</dbReference>
<evidence type="ECO:0000256" key="1">
    <source>
        <dbReference type="SAM" id="Phobius"/>
    </source>
</evidence>
<organism evidence="2 3">
    <name type="scientific">Dyadobacter jiangsuensis</name>
    <dbReference type="NCBI Taxonomy" id="1591085"/>
    <lineage>
        <taxon>Bacteria</taxon>
        <taxon>Pseudomonadati</taxon>
        <taxon>Bacteroidota</taxon>
        <taxon>Cytophagia</taxon>
        <taxon>Cytophagales</taxon>
        <taxon>Spirosomataceae</taxon>
        <taxon>Dyadobacter</taxon>
    </lineage>
</organism>
<name>A0A2P8G3C7_9BACT</name>
<keyword evidence="1" id="KW-0812">Transmembrane</keyword>
<proteinExistence type="predicted"/>
<dbReference type="RefSeq" id="WP_106595937.1">
    <property type="nucleotide sequence ID" value="NZ_PYAS01000006.1"/>
</dbReference>
<dbReference type="OrthoDB" id="961233at2"/>
<keyword evidence="1" id="KW-1133">Transmembrane helix</keyword>
<dbReference type="AlphaFoldDB" id="A0A2P8G3C7"/>
<evidence type="ECO:0000313" key="2">
    <source>
        <dbReference type="EMBL" id="PSL28471.1"/>
    </source>
</evidence>
<keyword evidence="3" id="KW-1185">Reference proteome</keyword>
<protein>
    <submittedName>
        <fullName evidence="2">Uncharacterized protein</fullName>
    </submittedName>
</protein>
<sequence length="343" mass="39316">MKILRYIALAIGCLIWIVGLSPTILPWLWKEQVVEDGYQYGDLYKLSTLSAFRDPRHQCAGYVPPARPQSAKKVHLYIIGDSFTEKGRVGQNDFPVDEYTWVKWSDFLHIKLDTTQHNILLMESVERHFRQKFASSALHVLVPDSATFIQNGASTKLMHQLDEAFKGSHTADRLDGFLFQNDFTLRIKEWKSDFNQRFFDRTASGVTLVNNDRDIVYYMDTDTPEVTSSFTPVRETELDSMITNLHASRDFADSLGFDNVILSIIPNKTSVLSPDYGVYNNLIERVYNHPKLDIPYIDVLGDFRRMGRSSYMKGDSHWTCEGQTIWLNKINTLLNQLVAGPAS</sequence>
<evidence type="ECO:0000313" key="3">
    <source>
        <dbReference type="Proteomes" id="UP000241964"/>
    </source>
</evidence>